<evidence type="ECO:0000313" key="2">
    <source>
        <dbReference type="Proteomes" id="UP000226257"/>
    </source>
</evidence>
<comment type="caution">
    <text evidence="1">The sequence shown here is derived from an EMBL/GenBank/DDBJ whole genome shotgun (WGS) entry which is preliminary data.</text>
</comment>
<proteinExistence type="predicted"/>
<organism evidence="1 2">
    <name type="scientific">Bacillus cereus</name>
    <dbReference type="NCBI Taxonomy" id="1396"/>
    <lineage>
        <taxon>Bacteria</taxon>
        <taxon>Bacillati</taxon>
        <taxon>Bacillota</taxon>
        <taxon>Bacilli</taxon>
        <taxon>Bacillales</taxon>
        <taxon>Bacillaceae</taxon>
        <taxon>Bacillus</taxon>
        <taxon>Bacillus cereus group</taxon>
    </lineage>
</organism>
<sequence>MVPPLPVGSCYIYDMNSWMGTISFEKLSEFVTDGINQWNFLVTNRFIMPDGRIRARGQQALSQLLSSVSNLLGNVMRNPSHTLILSADRYPDGPSQQI</sequence>
<protein>
    <submittedName>
        <fullName evidence="1">Uncharacterized protein</fullName>
    </submittedName>
</protein>
<dbReference type="AlphaFoldDB" id="A0A9X7G8T6"/>
<dbReference type="EMBL" id="NVDQ01000017">
    <property type="protein sequence ID" value="PFV08642.1"/>
    <property type="molecule type" value="Genomic_DNA"/>
</dbReference>
<dbReference type="Proteomes" id="UP000226257">
    <property type="component" value="Unassembled WGS sequence"/>
</dbReference>
<gene>
    <name evidence="1" type="ORF">COK98_08900</name>
</gene>
<evidence type="ECO:0000313" key="1">
    <source>
        <dbReference type="EMBL" id="PFV08642.1"/>
    </source>
</evidence>
<accession>A0A9X7G8T6</accession>
<name>A0A9X7G8T6_BACCE</name>
<dbReference type="RefSeq" id="WP_098660008.1">
    <property type="nucleotide sequence ID" value="NZ_NVDQ01000017.1"/>
</dbReference>
<reference evidence="1 2" key="1">
    <citation type="submission" date="2017-09" db="EMBL/GenBank/DDBJ databases">
        <title>Large-scale bioinformatics analysis of Bacillus genomes uncovers conserved roles of natural products in bacterial physiology.</title>
        <authorList>
            <consortium name="Agbiome Team Llc"/>
            <person name="Bleich R.M."/>
            <person name="Grubbs K.J."/>
            <person name="Santa Maria K.C."/>
            <person name="Allen S.E."/>
            <person name="Farag S."/>
            <person name="Shank E.A."/>
            <person name="Bowers A."/>
        </authorList>
    </citation>
    <scope>NUCLEOTIDE SEQUENCE [LARGE SCALE GENOMIC DNA]</scope>
    <source>
        <strain evidence="1 2">AFS060282</strain>
    </source>
</reference>